<evidence type="ECO:0000256" key="7">
    <source>
        <dbReference type="SAM" id="Phobius"/>
    </source>
</evidence>
<dbReference type="InterPro" id="IPR001878">
    <property type="entry name" value="Znf_CCHC"/>
</dbReference>
<name>A0A9J6FAD4_RHIMP</name>
<feature type="transmembrane region" description="Helical" evidence="7">
    <location>
        <begin position="271"/>
        <end position="292"/>
    </location>
</feature>
<feature type="transmembrane region" description="Helical" evidence="7">
    <location>
        <begin position="362"/>
        <end position="378"/>
    </location>
</feature>
<dbReference type="GO" id="GO:0022857">
    <property type="term" value="F:transmembrane transporter activity"/>
    <property type="evidence" value="ECO:0007669"/>
    <property type="project" value="InterPro"/>
</dbReference>
<accession>A0A9J6FAD4</accession>
<dbReference type="AlphaFoldDB" id="A0A9J6FAD4"/>
<evidence type="ECO:0000256" key="2">
    <source>
        <dbReference type="ARBA" id="ARBA00022692"/>
    </source>
</evidence>
<feature type="region of interest" description="Disordered" evidence="6">
    <location>
        <begin position="735"/>
        <end position="792"/>
    </location>
</feature>
<feature type="compositionally biased region" description="Low complexity" evidence="6">
    <location>
        <begin position="780"/>
        <end position="792"/>
    </location>
</feature>
<feature type="transmembrane region" description="Helical" evidence="7">
    <location>
        <begin position="390"/>
        <end position="409"/>
    </location>
</feature>
<protein>
    <submittedName>
        <fullName evidence="10">Uncharacterized protein</fullName>
    </submittedName>
</protein>
<feature type="transmembrane region" description="Helical" evidence="7">
    <location>
        <begin position="416"/>
        <end position="435"/>
    </location>
</feature>
<dbReference type="Gene3D" id="1.20.1250.20">
    <property type="entry name" value="MFS general substrate transporter like domains"/>
    <property type="match status" value="1"/>
</dbReference>
<dbReference type="GO" id="GO:0016020">
    <property type="term" value="C:membrane"/>
    <property type="evidence" value="ECO:0007669"/>
    <property type="project" value="UniProtKB-SubCell"/>
</dbReference>
<evidence type="ECO:0000256" key="4">
    <source>
        <dbReference type="ARBA" id="ARBA00023136"/>
    </source>
</evidence>
<keyword evidence="5" id="KW-0862">Zinc</keyword>
<keyword evidence="11" id="KW-1185">Reference proteome</keyword>
<feature type="transmembrane region" description="Helical" evidence="7">
    <location>
        <begin position="447"/>
        <end position="466"/>
    </location>
</feature>
<reference evidence="10" key="1">
    <citation type="journal article" date="2020" name="Cell">
        <title>Large-Scale Comparative Analyses of Tick Genomes Elucidate Their Genetic Diversity and Vector Capacities.</title>
        <authorList>
            <consortium name="Tick Genome and Microbiome Consortium (TIGMIC)"/>
            <person name="Jia N."/>
            <person name="Wang J."/>
            <person name="Shi W."/>
            <person name="Du L."/>
            <person name="Sun Y."/>
            <person name="Zhan W."/>
            <person name="Jiang J.F."/>
            <person name="Wang Q."/>
            <person name="Zhang B."/>
            <person name="Ji P."/>
            <person name="Bell-Sakyi L."/>
            <person name="Cui X.M."/>
            <person name="Yuan T.T."/>
            <person name="Jiang B.G."/>
            <person name="Yang W.F."/>
            <person name="Lam T.T."/>
            <person name="Chang Q.C."/>
            <person name="Ding S.J."/>
            <person name="Wang X.J."/>
            <person name="Zhu J.G."/>
            <person name="Ruan X.D."/>
            <person name="Zhao L."/>
            <person name="Wei J.T."/>
            <person name="Ye R.Z."/>
            <person name="Que T.C."/>
            <person name="Du C.H."/>
            <person name="Zhou Y.H."/>
            <person name="Cheng J.X."/>
            <person name="Dai P.F."/>
            <person name="Guo W.B."/>
            <person name="Han X.H."/>
            <person name="Huang E.J."/>
            <person name="Li L.F."/>
            <person name="Wei W."/>
            <person name="Gao Y.C."/>
            <person name="Liu J.Z."/>
            <person name="Shao H.Z."/>
            <person name="Wang X."/>
            <person name="Wang C.C."/>
            <person name="Yang T.C."/>
            <person name="Huo Q.B."/>
            <person name="Li W."/>
            <person name="Chen H.Y."/>
            <person name="Chen S.E."/>
            <person name="Zhou L.G."/>
            <person name="Ni X.B."/>
            <person name="Tian J.H."/>
            <person name="Sheng Y."/>
            <person name="Liu T."/>
            <person name="Pan Y.S."/>
            <person name="Xia L.Y."/>
            <person name="Li J."/>
            <person name="Zhao F."/>
            <person name="Cao W.C."/>
        </authorList>
    </citation>
    <scope>NUCLEOTIDE SEQUENCE</scope>
    <source>
        <strain evidence="10">Rmic-2018</strain>
    </source>
</reference>
<dbReference type="VEuPathDB" id="VectorBase:LOC119173455"/>
<organism evidence="10 11">
    <name type="scientific">Rhipicephalus microplus</name>
    <name type="common">Cattle tick</name>
    <name type="synonym">Boophilus microplus</name>
    <dbReference type="NCBI Taxonomy" id="6941"/>
    <lineage>
        <taxon>Eukaryota</taxon>
        <taxon>Metazoa</taxon>
        <taxon>Ecdysozoa</taxon>
        <taxon>Arthropoda</taxon>
        <taxon>Chelicerata</taxon>
        <taxon>Arachnida</taxon>
        <taxon>Acari</taxon>
        <taxon>Parasitiformes</taxon>
        <taxon>Ixodida</taxon>
        <taxon>Ixodoidea</taxon>
        <taxon>Ixodidae</taxon>
        <taxon>Rhipicephalinae</taxon>
        <taxon>Rhipicephalus</taxon>
        <taxon>Boophilus</taxon>
    </lineage>
</organism>
<feature type="transmembrane region" description="Helical" evidence="7">
    <location>
        <begin position="154"/>
        <end position="174"/>
    </location>
</feature>
<proteinExistence type="predicted"/>
<dbReference type="PANTHER" id="PTHR24064">
    <property type="entry name" value="SOLUTE CARRIER FAMILY 22 MEMBER"/>
    <property type="match status" value="1"/>
</dbReference>
<feature type="transmembrane region" description="Helical" evidence="7">
    <location>
        <begin position="49"/>
        <end position="71"/>
    </location>
</feature>
<keyword evidence="2 7" id="KW-0812">Transmembrane</keyword>
<dbReference type="SUPFAM" id="SSF103473">
    <property type="entry name" value="MFS general substrate transporter"/>
    <property type="match status" value="1"/>
</dbReference>
<comment type="caution">
    <text evidence="10">The sequence shown here is derived from an EMBL/GenBank/DDBJ whole genome shotgun (WGS) entry which is preliminary data.</text>
</comment>
<dbReference type="PROSITE" id="PS50158">
    <property type="entry name" value="ZF_CCHC"/>
    <property type="match status" value="1"/>
</dbReference>
<evidence type="ECO:0000256" key="5">
    <source>
        <dbReference type="PROSITE-ProRule" id="PRU00047"/>
    </source>
</evidence>
<dbReference type="Proteomes" id="UP000821866">
    <property type="component" value="Chromosome 1"/>
</dbReference>
<comment type="subcellular location">
    <subcellularLocation>
        <location evidence="1">Membrane</location>
        <topology evidence="1">Multi-pass membrane protein</topology>
    </subcellularLocation>
</comment>
<dbReference type="SUPFAM" id="SSF57756">
    <property type="entry name" value="Retrovirus zinc finger-like domains"/>
    <property type="match status" value="1"/>
</dbReference>
<dbReference type="GO" id="GO:0008270">
    <property type="term" value="F:zinc ion binding"/>
    <property type="evidence" value="ECO:0007669"/>
    <property type="project" value="UniProtKB-KW"/>
</dbReference>
<evidence type="ECO:0000313" key="10">
    <source>
        <dbReference type="EMBL" id="KAH8042821.1"/>
    </source>
</evidence>
<feature type="transmembrane region" description="Helical" evidence="7">
    <location>
        <begin position="186"/>
        <end position="203"/>
    </location>
</feature>
<feature type="transmembrane region" description="Helical" evidence="7">
    <location>
        <begin position="478"/>
        <end position="498"/>
    </location>
</feature>
<dbReference type="InterPro" id="IPR036875">
    <property type="entry name" value="Znf_CCHC_sf"/>
</dbReference>
<keyword evidence="5" id="KW-0479">Metal-binding</keyword>
<dbReference type="SMART" id="SM00343">
    <property type="entry name" value="ZnF_C2HC"/>
    <property type="match status" value="1"/>
</dbReference>
<evidence type="ECO:0000256" key="6">
    <source>
        <dbReference type="SAM" id="MobiDB-lite"/>
    </source>
</evidence>
<feature type="compositionally biased region" description="Polar residues" evidence="6">
    <location>
        <begin position="583"/>
        <end position="608"/>
    </location>
</feature>
<evidence type="ECO:0000313" key="11">
    <source>
        <dbReference type="Proteomes" id="UP000821866"/>
    </source>
</evidence>
<dbReference type="InterPro" id="IPR005828">
    <property type="entry name" value="MFS_sugar_transport-like"/>
</dbReference>
<keyword evidence="4 7" id="KW-0472">Membrane</keyword>
<feature type="transmembrane region" description="Helical" evidence="7">
    <location>
        <begin position="244"/>
        <end position="265"/>
    </location>
</feature>
<gene>
    <name evidence="10" type="ORF">HPB51_025873</name>
</gene>
<dbReference type="InterPro" id="IPR036259">
    <property type="entry name" value="MFS_trans_sf"/>
</dbReference>
<dbReference type="Pfam" id="PF00083">
    <property type="entry name" value="Sugar_tr"/>
    <property type="match status" value="1"/>
</dbReference>
<feature type="transmembrane region" description="Helical" evidence="7">
    <location>
        <begin position="510"/>
        <end position="531"/>
    </location>
</feature>
<keyword evidence="5" id="KW-0863">Zinc-finger</keyword>
<feature type="domain" description="Major facilitator superfamily (MFS) profile" evidence="9">
    <location>
        <begin position="53"/>
        <end position="536"/>
    </location>
</feature>
<evidence type="ECO:0000259" key="8">
    <source>
        <dbReference type="PROSITE" id="PS50158"/>
    </source>
</evidence>
<keyword evidence="3 7" id="KW-1133">Transmembrane helix</keyword>
<dbReference type="EMBL" id="JABSTU010000001">
    <property type="protein sequence ID" value="KAH8042821.1"/>
    <property type="molecule type" value="Genomic_DNA"/>
</dbReference>
<dbReference type="PROSITE" id="PS50850">
    <property type="entry name" value="MFS"/>
    <property type="match status" value="1"/>
</dbReference>
<evidence type="ECO:0000256" key="1">
    <source>
        <dbReference type="ARBA" id="ARBA00004141"/>
    </source>
</evidence>
<reference evidence="10" key="2">
    <citation type="submission" date="2021-09" db="EMBL/GenBank/DDBJ databases">
        <authorList>
            <person name="Jia N."/>
            <person name="Wang J."/>
            <person name="Shi W."/>
            <person name="Du L."/>
            <person name="Sun Y."/>
            <person name="Zhan W."/>
            <person name="Jiang J."/>
            <person name="Wang Q."/>
            <person name="Zhang B."/>
            <person name="Ji P."/>
            <person name="Sakyi L.B."/>
            <person name="Cui X."/>
            <person name="Yuan T."/>
            <person name="Jiang B."/>
            <person name="Yang W."/>
            <person name="Lam T.T.-Y."/>
            <person name="Chang Q."/>
            <person name="Ding S."/>
            <person name="Wang X."/>
            <person name="Zhu J."/>
            <person name="Ruan X."/>
            <person name="Zhao L."/>
            <person name="Wei J."/>
            <person name="Que T."/>
            <person name="Du C."/>
            <person name="Cheng J."/>
            <person name="Dai P."/>
            <person name="Han X."/>
            <person name="Huang E."/>
            <person name="Gao Y."/>
            <person name="Liu J."/>
            <person name="Shao H."/>
            <person name="Ye R."/>
            <person name="Li L."/>
            <person name="Wei W."/>
            <person name="Wang X."/>
            <person name="Wang C."/>
            <person name="Huo Q."/>
            <person name="Li W."/>
            <person name="Guo W."/>
            <person name="Chen H."/>
            <person name="Chen S."/>
            <person name="Zhou L."/>
            <person name="Zhou L."/>
            <person name="Ni X."/>
            <person name="Tian J."/>
            <person name="Zhou Y."/>
            <person name="Sheng Y."/>
            <person name="Liu T."/>
            <person name="Pan Y."/>
            <person name="Xia L."/>
            <person name="Li J."/>
            <person name="Zhao F."/>
            <person name="Cao W."/>
        </authorList>
    </citation>
    <scope>NUCLEOTIDE SEQUENCE</scope>
    <source>
        <strain evidence="10">Rmic-2018</strain>
        <tissue evidence="10">Larvae</tissue>
    </source>
</reference>
<dbReference type="GO" id="GO:0003676">
    <property type="term" value="F:nucleic acid binding"/>
    <property type="evidence" value="ECO:0007669"/>
    <property type="project" value="InterPro"/>
</dbReference>
<feature type="domain" description="CCHC-type" evidence="8">
    <location>
        <begin position="702"/>
        <end position="717"/>
    </location>
</feature>
<evidence type="ECO:0000259" key="9">
    <source>
        <dbReference type="PROSITE" id="PS50850"/>
    </source>
</evidence>
<evidence type="ECO:0000256" key="3">
    <source>
        <dbReference type="ARBA" id="ARBA00022989"/>
    </source>
</evidence>
<feature type="region of interest" description="Disordered" evidence="6">
    <location>
        <begin position="537"/>
        <end position="608"/>
    </location>
</feature>
<sequence length="792" mass="87087">MTSPTEKAGSGQGTPPQSVLDGFATATDARLLIQENIYVCLGNGKFQQMVLMCSLLCFTVLVLHAFAYRLIGRPVDHWCHPPEELVDMPLQEWKNVAIPILPDGQFSQCTVYEPPVPGEDKNEHRQVVSCRWWDYERQGDSIVSAWNLVCGRRWLYTLSTSAYMVGAMVIVPLAGIVADRHGRRPTILLCSFTMLLASMAAALSQVFTMFLLARCLVAGTSSATGILVFIVLYEVTGNEHRTLYSILATTISAASAPPLLSIVALADPHWWLSHAFLVTTTALVATCCYYAIEESPVWLIDIRRVRLAERVLLRAAAQNGIDLAKAKATFKLLKTQLEKRDSATPTISTGTGTNKSTFSRQAVSVLISWFGVNFAFYATGLRKKTISSEWAMTAFVLQILLVIVIYNVIMKWGQRNALSMLLALLCLASALRAFIRTLNIPFPAAAIARLIVDNSASVAIAINYCYTTEVFPTGTRSMGLCVSYAVGRAGALLATLLDSLMADNLVVVDLVMTLLVFASATAIQWLPAIFIRKKKTDRTPQLTPDTEQQRKEALKASLNQGREPMGASFKTRKSRRRTTQSSGPTDQFQRLPNTAATSSCEATPCHPSTTEDVTRIVRRELEAAYPAANKLPTLPDASTPAVALIQAVVRQEFANLGILSTASTLDNTGPSIASVDMRRRRPYSIQTRNPSEWRTADDKPICFRCGRAGHSARYCRSQWPSMSSGSYPAYSNSFRPPNHRYPTRTQSTAFTAPEDYGHPAPSSPPPQSRPSRSNTRRRSPSPSFNRRASPGN</sequence>
<dbReference type="InterPro" id="IPR020846">
    <property type="entry name" value="MFS_dom"/>
</dbReference>
<feature type="transmembrane region" description="Helical" evidence="7">
    <location>
        <begin position="209"/>
        <end position="232"/>
    </location>
</feature>